<accession>A0A8S5MLD0</accession>
<protein>
    <submittedName>
        <fullName evidence="2">Head to tail adaptor</fullName>
    </submittedName>
</protein>
<evidence type="ECO:0000313" key="2">
    <source>
        <dbReference type="EMBL" id="DAD83026.1"/>
    </source>
</evidence>
<name>A0A8S5MLD0_9CAUD</name>
<sequence>MADEIMSNRELLSQVTKAISAIMLTGQSYSIGSRSLTRANLAELRNLKAELEAEIATSENNSQLFANCTVAFFEGR</sequence>
<evidence type="ECO:0000256" key="1">
    <source>
        <dbReference type="SAM" id="Coils"/>
    </source>
</evidence>
<organism evidence="2">
    <name type="scientific">Caudovirales sp. ct1Jx6</name>
    <dbReference type="NCBI Taxonomy" id="2826765"/>
    <lineage>
        <taxon>Viruses</taxon>
        <taxon>Duplodnaviria</taxon>
        <taxon>Heunggongvirae</taxon>
        <taxon>Uroviricota</taxon>
        <taxon>Caudoviricetes</taxon>
    </lineage>
</organism>
<feature type="coiled-coil region" evidence="1">
    <location>
        <begin position="34"/>
        <end position="61"/>
    </location>
</feature>
<reference evidence="2" key="1">
    <citation type="journal article" date="2021" name="Proc. Natl. Acad. Sci. U.S.A.">
        <title>A Catalog of Tens of Thousands of Viruses from Human Metagenomes Reveals Hidden Associations with Chronic Diseases.</title>
        <authorList>
            <person name="Tisza M.J."/>
            <person name="Buck C.B."/>
        </authorList>
    </citation>
    <scope>NUCLEOTIDE SEQUENCE</scope>
    <source>
        <strain evidence="2">Ct1Jx6</strain>
    </source>
</reference>
<keyword evidence="1" id="KW-0175">Coiled coil</keyword>
<dbReference type="EMBL" id="BK014927">
    <property type="protein sequence ID" value="DAD83026.1"/>
    <property type="molecule type" value="Genomic_DNA"/>
</dbReference>
<proteinExistence type="predicted"/>